<dbReference type="SMART" id="SM00906">
    <property type="entry name" value="Fungal_trans"/>
    <property type="match status" value="1"/>
</dbReference>
<feature type="compositionally biased region" description="Basic and acidic residues" evidence="3">
    <location>
        <begin position="632"/>
        <end position="641"/>
    </location>
</feature>
<evidence type="ECO:0000259" key="4">
    <source>
        <dbReference type="SMART" id="SM00906"/>
    </source>
</evidence>
<feature type="compositionally biased region" description="Polar residues" evidence="3">
    <location>
        <begin position="732"/>
        <end position="741"/>
    </location>
</feature>
<dbReference type="InterPro" id="IPR007219">
    <property type="entry name" value="XnlR_reg_dom"/>
</dbReference>
<evidence type="ECO:0000313" key="6">
    <source>
        <dbReference type="Proteomes" id="UP001465976"/>
    </source>
</evidence>
<evidence type="ECO:0000256" key="2">
    <source>
        <dbReference type="ARBA" id="ARBA00023242"/>
    </source>
</evidence>
<keyword evidence="6" id="KW-1185">Reference proteome</keyword>
<comment type="subcellular location">
    <subcellularLocation>
        <location evidence="1">Nucleus</location>
    </subcellularLocation>
</comment>
<name>A0ABR3F1Q6_9AGAR</name>
<protein>
    <recommendedName>
        <fullName evidence="4">Xylanolytic transcriptional activator regulatory domain-containing protein</fullName>
    </recommendedName>
</protein>
<dbReference type="PANTHER" id="PTHR31001:SF76">
    <property type="entry name" value="ZN(2)-C6 FUNGAL-TYPE DOMAIN-CONTAINING PROTEIN"/>
    <property type="match status" value="1"/>
</dbReference>
<dbReference type="EMBL" id="JBAHYK010001189">
    <property type="protein sequence ID" value="KAL0569118.1"/>
    <property type="molecule type" value="Genomic_DNA"/>
</dbReference>
<gene>
    <name evidence="5" type="ORF">V5O48_012854</name>
</gene>
<dbReference type="Pfam" id="PF04082">
    <property type="entry name" value="Fungal_trans"/>
    <property type="match status" value="1"/>
</dbReference>
<dbReference type="InterPro" id="IPR050613">
    <property type="entry name" value="Sec_Metabolite_Reg"/>
</dbReference>
<reference evidence="5 6" key="1">
    <citation type="submission" date="2024-02" db="EMBL/GenBank/DDBJ databases">
        <title>A draft genome for the cacao thread blight pathogen Marasmius crinis-equi.</title>
        <authorList>
            <person name="Cohen S.P."/>
            <person name="Baruah I.K."/>
            <person name="Amoako-Attah I."/>
            <person name="Bukari Y."/>
            <person name="Meinhardt L.W."/>
            <person name="Bailey B.A."/>
        </authorList>
    </citation>
    <scope>NUCLEOTIDE SEQUENCE [LARGE SCALE GENOMIC DNA]</scope>
    <source>
        <strain evidence="5 6">GH-76</strain>
    </source>
</reference>
<dbReference type="PANTHER" id="PTHR31001">
    <property type="entry name" value="UNCHARACTERIZED TRANSCRIPTIONAL REGULATORY PROTEIN"/>
    <property type="match status" value="1"/>
</dbReference>
<feature type="region of interest" description="Disordered" evidence="3">
    <location>
        <begin position="732"/>
        <end position="753"/>
    </location>
</feature>
<evidence type="ECO:0000313" key="5">
    <source>
        <dbReference type="EMBL" id="KAL0569118.1"/>
    </source>
</evidence>
<evidence type="ECO:0000256" key="1">
    <source>
        <dbReference type="ARBA" id="ARBA00004123"/>
    </source>
</evidence>
<comment type="caution">
    <text evidence="5">The sequence shown here is derived from an EMBL/GenBank/DDBJ whole genome shotgun (WGS) entry which is preliminary data.</text>
</comment>
<dbReference type="CDD" id="cd12148">
    <property type="entry name" value="fungal_TF_MHR"/>
    <property type="match status" value="1"/>
</dbReference>
<evidence type="ECO:0000256" key="3">
    <source>
        <dbReference type="SAM" id="MobiDB-lite"/>
    </source>
</evidence>
<feature type="domain" description="Xylanolytic transcriptional activator regulatory" evidence="4">
    <location>
        <begin position="276"/>
        <end position="357"/>
    </location>
</feature>
<dbReference type="Proteomes" id="UP001465976">
    <property type="component" value="Unassembled WGS sequence"/>
</dbReference>
<feature type="region of interest" description="Disordered" evidence="3">
    <location>
        <begin position="632"/>
        <end position="692"/>
    </location>
</feature>
<feature type="compositionally biased region" description="Basic residues" evidence="3">
    <location>
        <begin position="665"/>
        <end position="677"/>
    </location>
</feature>
<proteinExistence type="predicted"/>
<accession>A0ABR3F1Q6</accession>
<sequence length="753" mass="84567">MMTPPYSHGNPSPASLGHQALHEETVIDNVLPPSLPTSSDEEIALILEDFAMGNRINRHRAALELLPEAASSIEFNSRDIWSSLPRSIEAGLQSLPTPPPTSKHLPFSLSEFHPLLLFVDPSSSIIPKLVSILPDESRSRDLIQFYFDRIAWYTKIFHYPSFMVEANEVLRHISLFRSCSSGNDKSGESALSHISLPFLSTLFMVICLGLHLIEPEICQRLSIGNQEAATLSKKLYSAAQACLWVDNFESNHSLESVQCLILMGVYQQNLDDADSQWALLGSAIKIAQNLGLSRLGSESENRIYSHPWKSIVRRETARRVWWNLIFNDWSHAVTHNSAYSIHPSQNFTGPPANINDADLVEGRELQPNSQQYTEMTFSLTRFRFVEVYREIVDNNNLNTMYALYPELGSANARGYSFVLETDARLAAMLDRIPSQFQHTESSIRQHPIKQETMGVQEMETLLALIMGETRRMRLHRPYLYRGYNDRKYARSTEQCINSARAILHYLKSTPEQSAIFLKWWLVMFYGFGAAVVLFIDLCHLRSENPSAVESRRVELQEALNLFKITQNPTPVSQNAIALLEGMLAVGENRSSRKRGADGNLPMERIAKRIMVDATSVAPSPAMEVQANGRVNDLAKPERRIPYDPASVGMGRSHPHSHSHPQPSHTHPRSDHHLRHTHTQPNSSTPQWLQGAFSASPSDWNALGLEQSAQSFFGPEFDEATINEIGQLLWNSDSDSAVNNPSAKAVTSAPNWGT</sequence>
<organism evidence="5 6">
    <name type="scientific">Marasmius crinis-equi</name>
    <dbReference type="NCBI Taxonomy" id="585013"/>
    <lineage>
        <taxon>Eukaryota</taxon>
        <taxon>Fungi</taxon>
        <taxon>Dikarya</taxon>
        <taxon>Basidiomycota</taxon>
        <taxon>Agaricomycotina</taxon>
        <taxon>Agaricomycetes</taxon>
        <taxon>Agaricomycetidae</taxon>
        <taxon>Agaricales</taxon>
        <taxon>Marasmiineae</taxon>
        <taxon>Marasmiaceae</taxon>
        <taxon>Marasmius</taxon>
    </lineage>
</organism>
<keyword evidence="2" id="KW-0539">Nucleus</keyword>
<feature type="compositionally biased region" description="Polar residues" evidence="3">
    <location>
        <begin position="678"/>
        <end position="692"/>
    </location>
</feature>